<sequence>MQGSQTYHTHKNSIHPHQTFLASDFKGIWEVFFFWTLPLMCLFCFSPSNREEIFNLRHSSLCIIIVRKFGVLKLDFKILTVDSKYKLKQKFNTVIASACVHNMNLLCNGKYDQILLEAESSSNKAERISVEDTAED</sequence>
<feature type="transmembrane region" description="Helical" evidence="1">
    <location>
        <begin position="27"/>
        <end position="45"/>
    </location>
</feature>
<evidence type="ECO:0000313" key="3">
    <source>
        <dbReference type="Proteomes" id="UP000037035"/>
    </source>
</evidence>
<dbReference type="AlphaFoldDB" id="A0A0L6U864"/>
<evidence type="ECO:0000313" key="2">
    <source>
        <dbReference type="EMBL" id="KNZ44739.1"/>
    </source>
</evidence>
<comment type="caution">
    <text evidence="2">The sequence shown here is derived from an EMBL/GenBank/DDBJ whole genome shotgun (WGS) entry which is preliminary data.</text>
</comment>
<dbReference type="OrthoDB" id="1681765at2759"/>
<dbReference type="EMBL" id="LAVV01014470">
    <property type="protein sequence ID" value="KNZ44739.1"/>
    <property type="molecule type" value="Genomic_DNA"/>
</dbReference>
<proteinExistence type="predicted"/>
<name>A0A0L6U864_9BASI</name>
<accession>A0A0L6U864</accession>
<keyword evidence="3" id="KW-1185">Reference proteome</keyword>
<keyword evidence="1" id="KW-0812">Transmembrane</keyword>
<evidence type="ECO:0000256" key="1">
    <source>
        <dbReference type="SAM" id="Phobius"/>
    </source>
</evidence>
<gene>
    <name evidence="2" type="ORF">VP01_887g9</name>
</gene>
<protein>
    <recommendedName>
        <fullName evidence="4">DDE Tnp4 domain-containing protein</fullName>
    </recommendedName>
</protein>
<reference evidence="2 3" key="1">
    <citation type="submission" date="2015-08" db="EMBL/GenBank/DDBJ databases">
        <title>Next Generation Sequencing and Analysis of the Genome of Puccinia sorghi L Schw, the Causal Agent of Maize Common Rust.</title>
        <authorList>
            <person name="Rochi L."/>
            <person name="Burguener G."/>
            <person name="Darino M."/>
            <person name="Turjanski A."/>
            <person name="Kreff E."/>
            <person name="Dieguez M.J."/>
            <person name="Sacco F."/>
        </authorList>
    </citation>
    <scope>NUCLEOTIDE SEQUENCE [LARGE SCALE GENOMIC DNA]</scope>
    <source>
        <strain evidence="2 3">RO10H11247</strain>
    </source>
</reference>
<dbReference type="Proteomes" id="UP000037035">
    <property type="component" value="Unassembled WGS sequence"/>
</dbReference>
<evidence type="ECO:0008006" key="4">
    <source>
        <dbReference type="Google" id="ProtNLM"/>
    </source>
</evidence>
<organism evidence="2 3">
    <name type="scientific">Puccinia sorghi</name>
    <dbReference type="NCBI Taxonomy" id="27349"/>
    <lineage>
        <taxon>Eukaryota</taxon>
        <taxon>Fungi</taxon>
        <taxon>Dikarya</taxon>
        <taxon>Basidiomycota</taxon>
        <taxon>Pucciniomycotina</taxon>
        <taxon>Pucciniomycetes</taxon>
        <taxon>Pucciniales</taxon>
        <taxon>Pucciniaceae</taxon>
        <taxon>Puccinia</taxon>
    </lineage>
</organism>
<keyword evidence="1" id="KW-0472">Membrane</keyword>
<dbReference type="VEuPathDB" id="FungiDB:VP01_887g9"/>
<keyword evidence="1" id="KW-1133">Transmembrane helix</keyword>